<dbReference type="EMBL" id="LR796735">
    <property type="protein sequence ID" value="CAB4162184.1"/>
    <property type="molecule type" value="Genomic_DNA"/>
</dbReference>
<proteinExistence type="predicted"/>
<organism evidence="1">
    <name type="scientific">uncultured Caudovirales phage</name>
    <dbReference type="NCBI Taxonomy" id="2100421"/>
    <lineage>
        <taxon>Viruses</taxon>
        <taxon>Duplodnaviria</taxon>
        <taxon>Heunggongvirae</taxon>
        <taxon>Uroviricota</taxon>
        <taxon>Caudoviricetes</taxon>
        <taxon>Peduoviridae</taxon>
        <taxon>Maltschvirus</taxon>
        <taxon>Maltschvirus maltsch</taxon>
    </lineage>
</organism>
<gene>
    <name evidence="1" type="ORF">UFOVP782_18</name>
</gene>
<name>A0A6J5P3W7_9CAUD</name>
<evidence type="ECO:0000313" key="1">
    <source>
        <dbReference type="EMBL" id="CAB4162184.1"/>
    </source>
</evidence>
<reference evidence="1" key="1">
    <citation type="submission" date="2020-04" db="EMBL/GenBank/DDBJ databases">
        <authorList>
            <person name="Chiriac C."/>
            <person name="Salcher M."/>
            <person name="Ghai R."/>
            <person name="Kavagutti S V."/>
        </authorList>
    </citation>
    <scope>NUCLEOTIDE SEQUENCE</scope>
</reference>
<sequence length="187" mass="21181">MTLNLVTPLWRGVDNFKRLAESIPDYTDIRWIVVKADSYILDIDLSVYPNLHLISLNIEDSKDNVHIKVNAAIDYMQPGHFQGLDDDTLFCPNGYKVWKKYGAQYKMIMGSQWLDTGGWRKGQLPGRGVTDGAQGIIDSAIVQRIRLGNQVADGCSDGTLLVNCWAECTDEDRLITNETVSYYNFQR</sequence>
<protein>
    <submittedName>
        <fullName evidence="1">Uncharacterized protein</fullName>
    </submittedName>
</protein>
<accession>A0A6J5P3W7</accession>